<name>A0A2H0VCN7_9BACT</name>
<dbReference type="PANTHER" id="PTHR40084">
    <property type="entry name" value="PHOSPHOHYDROLASE, PHP FAMILY"/>
    <property type="match status" value="1"/>
</dbReference>
<protein>
    <submittedName>
        <fullName evidence="1">DNA helicase UvrD</fullName>
    </submittedName>
</protein>
<dbReference type="Gene3D" id="3.20.20.140">
    <property type="entry name" value="Metal-dependent hydrolases"/>
    <property type="match status" value="1"/>
</dbReference>
<keyword evidence="1" id="KW-0547">Nucleotide-binding</keyword>
<dbReference type="GO" id="GO:0004386">
    <property type="term" value="F:helicase activity"/>
    <property type="evidence" value="ECO:0007669"/>
    <property type="project" value="UniProtKB-KW"/>
</dbReference>
<proteinExistence type="predicted"/>
<evidence type="ECO:0000313" key="2">
    <source>
        <dbReference type="Proteomes" id="UP000230922"/>
    </source>
</evidence>
<dbReference type="PANTHER" id="PTHR40084:SF1">
    <property type="entry name" value="PHOSPHOTRANSFERASE"/>
    <property type="match status" value="1"/>
</dbReference>
<dbReference type="Proteomes" id="UP000230922">
    <property type="component" value="Unassembled WGS sequence"/>
</dbReference>
<dbReference type="SUPFAM" id="SSF89550">
    <property type="entry name" value="PHP domain-like"/>
    <property type="match status" value="1"/>
</dbReference>
<keyword evidence="1" id="KW-0378">Hydrolase</keyword>
<keyword evidence="1" id="KW-0067">ATP-binding</keyword>
<dbReference type="EMBL" id="PFAK01000050">
    <property type="protein sequence ID" value="PIR96060.1"/>
    <property type="molecule type" value="Genomic_DNA"/>
</dbReference>
<dbReference type="CDD" id="cd19067">
    <property type="entry name" value="PfuEndoQ-like"/>
    <property type="match status" value="1"/>
</dbReference>
<evidence type="ECO:0000313" key="1">
    <source>
        <dbReference type="EMBL" id="PIR96060.1"/>
    </source>
</evidence>
<dbReference type="InterPro" id="IPR016195">
    <property type="entry name" value="Pol/histidinol_Pase-like"/>
</dbReference>
<reference evidence="2" key="1">
    <citation type="submission" date="2017-09" db="EMBL/GenBank/DDBJ databases">
        <title>Depth-based differentiation of microbial function through sediment-hosted aquifers and enrichment of novel symbionts in the deep terrestrial subsurface.</title>
        <authorList>
            <person name="Probst A.J."/>
            <person name="Ladd B."/>
            <person name="Jarett J.K."/>
            <person name="Geller-Mcgrath D.E."/>
            <person name="Sieber C.M.K."/>
            <person name="Emerson J.B."/>
            <person name="Anantharaman K."/>
            <person name="Thomas B.C."/>
            <person name="Malmstrom R."/>
            <person name="Stieglmeier M."/>
            <person name="Klingl A."/>
            <person name="Woyke T."/>
            <person name="Ryan C.M."/>
            <person name="Banfield J.F."/>
        </authorList>
    </citation>
    <scope>NUCLEOTIDE SEQUENCE [LARGE SCALE GENOMIC DNA]</scope>
</reference>
<gene>
    <name evidence="1" type="ORF">COT92_03045</name>
</gene>
<comment type="caution">
    <text evidence="1">The sequence shown here is derived from an EMBL/GenBank/DDBJ whole genome shotgun (WGS) entry which is preliminary data.</text>
</comment>
<dbReference type="AlphaFoldDB" id="A0A2H0VCN7"/>
<organism evidence="1 2">
    <name type="scientific">Candidatus Doudnabacteria bacterium CG10_big_fil_rev_8_21_14_0_10_42_18</name>
    <dbReference type="NCBI Taxonomy" id="1974552"/>
    <lineage>
        <taxon>Bacteria</taxon>
        <taxon>Candidatus Doudnaibacteriota</taxon>
    </lineage>
</organism>
<sequence>MRVIADLQIHSRYSRACSQELTPKNIGLWADKKGIQVVSTADFTHPKWFLELKENLEETKPGLYRLKDKSAKAYFFCATEVSSIYKQGDKVRRVHNMVFAPNFEAVDRIIAGLKKAGANLNADGRPITGIHCDDLVKIVLDADPASVIIPAHVWTPHFGVFGSLSGFDSVEEAFGDQTKHIFAIETGLSSDPKMNWQISNLDKYSLVSNSDAHSLRKIGREANVFEIDEDKLSYAEIIRIIRDRNPKEFLYTLEFFPEEGKYHLDGHRDCKFSCEPPKTKKLGGLCPVCGKKLLVGVLNRVDALGDPSRLRLAEAGRDHGFVPKSSIPFKSVIPLEEIIAETMGVGTQSKKVLAMYEQMVNTQYTAHSTQKKTDEFSILLDLNYHQIAKISTSAIAEAVTRVREGKVSLTGGYDGVFGKINIFNEKEREKLSLKQKQKTLF</sequence>
<accession>A0A2H0VCN7</accession>
<keyword evidence="1" id="KW-0347">Helicase</keyword>